<evidence type="ECO:0000256" key="1">
    <source>
        <dbReference type="SAM" id="Phobius"/>
    </source>
</evidence>
<protein>
    <recommendedName>
        <fullName evidence="4">AsmA-like C-terminal domain-containing protein</fullName>
    </recommendedName>
</protein>
<dbReference type="OrthoDB" id="6126320at2"/>
<proteinExistence type="predicted"/>
<keyword evidence="1" id="KW-0812">Transmembrane</keyword>
<dbReference type="RefSeq" id="WP_126948340.1">
    <property type="nucleotide sequence ID" value="NZ_RZHG01000022.1"/>
</dbReference>
<organism evidence="2 3">
    <name type="scientific">Vreelandella andesensis</name>
    <dbReference type="NCBI Taxonomy" id="447567"/>
    <lineage>
        <taxon>Bacteria</taxon>
        <taxon>Pseudomonadati</taxon>
        <taxon>Pseudomonadota</taxon>
        <taxon>Gammaproteobacteria</taxon>
        <taxon>Oceanospirillales</taxon>
        <taxon>Halomonadaceae</taxon>
        <taxon>Vreelandella</taxon>
    </lineage>
</organism>
<dbReference type="EMBL" id="RZHG01000022">
    <property type="protein sequence ID" value="RUR29527.1"/>
    <property type="molecule type" value="Genomic_DNA"/>
</dbReference>
<keyword evidence="1" id="KW-0472">Membrane</keyword>
<keyword evidence="1" id="KW-1133">Transmembrane helix</keyword>
<feature type="transmembrane region" description="Helical" evidence="1">
    <location>
        <begin position="12"/>
        <end position="37"/>
    </location>
</feature>
<evidence type="ECO:0008006" key="4">
    <source>
        <dbReference type="Google" id="ProtNLM"/>
    </source>
</evidence>
<accession>A0A3S0W6D0</accession>
<dbReference type="AlphaFoldDB" id="A0A3S0W6D0"/>
<gene>
    <name evidence="2" type="ORF">ELY33_12985</name>
</gene>
<name>A0A3S0W6D0_9GAMM</name>
<keyword evidence="3" id="KW-1185">Reference proteome</keyword>
<sequence length="989" mass="108708">MPNENLKSKRLSRALIITLLSALMAALVWVFGSAWLLNSQWLPKRLSQIEGVDVRWSNANSLHPGRWEVENLYLAREDDALPVSVEARRATLSLSLMALLRGELHIQSLDANGLRRVTVGDIALEAQGQLQMANTQLSRAALAIPNVSLNISEGRLIRLSDQASLVQNIQLRADASLESVTTAQIPREELTSELLNALSAQLTIEAQADAWDVFMPYLEALPWLTLDGYGHLTGDLNLNNGELQRGSELSLNAPELRLSVNEQRLQPRDTDDLRWLIADTPPQLHTAVGEGTVRLAVEDDELNFSTQLTNVVLADSHPYATNTQLHLATSIPNQRLDQLDLPTGASLELQGEVTRLDMLDRYLAHTFEGQGIRLAGNGQIEASVTLRDATPYHASLSIQAPSLAAELLDFSAQGSGSLAAQLSTEETIDATLAFTNATLSHHQRTLMADAVITLNALSPLKPALAKENATARLSWQSARLPDISVLQTYLTAALPNPAPLQLLSGQATSNGQIDFTTEQMRGEIYLEGKQLATRWQHSEQQGVLESDAQLSLAIRRAALDGTTLDISGSRLRWQVADTQSTSEQLESILVLNEGRFQRSDGSGDESSDNQISGEFALEGSVQRLGFLNTFLPDAHGLAIAGNGQLFAQGAFQDDRLLAPTRLRVNANQLEVAFLDYIATGRGELTAQLDTAEQAQLSLGIPHFALMRLDDDRPHLQGRHFALTTETERFSDVLASPEPTYFTTRIALPITEVPDFTRYNRYLPEDAGVTLLGGQASLTSEWLLEGLTAQGNLTLRAFGAELALLDQQLKGDVELHLQLTEGDLETRRFNANDSFLRLENVFRQSSAGAQDAGWWVQLTMEEAQLEWDDPIRLTSQLRLGMRDTGLLARLFLDRARQSEWLGRLLNVRDINGSAQLQINGERIQLHDLTLTGGPLLLLSDVTLADKSANGALYAHLGALGIGVELINSEPTLKVLQPRRWFDRWRAANAF</sequence>
<reference evidence="2 3" key="1">
    <citation type="submission" date="2018-12" db="EMBL/GenBank/DDBJ databases">
        <title>three novel Halomonas strain isolated from plants.</title>
        <authorList>
            <person name="Sun C."/>
        </authorList>
    </citation>
    <scope>NUCLEOTIDE SEQUENCE [LARGE SCALE GENOMIC DNA]</scope>
    <source>
        <strain evidence="2 3">DSM 19434</strain>
    </source>
</reference>
<evidence type="ECO:0000313" key="3">
    <source>
        <dbReference type="Proteomes" id="UP000287336"/>
    </source>
</evidence>
<comment type="caution">
    <text evidence="2">The sequence shown here is derived from an EMBL/GenBank/DDBJ whole genome shotgun (WGS) entry which is preliminary data.</text>
</comment>
<dbReference type="Proteomes" id="UP000287336">
    <property type="component" value="Unassembled WGS sequence"/>
</dbReference>
<evidence type="ECO:0000313" key="2">
    <source>
        <dbReference type="EMBL" id="RUR29527.1"/>
    </source>
</evidence>